<gene>
    <name evidence="1" type="ORF">MM415A04095_0002</name>
</gene>
<protein>
    <submittedName>
        <fullName evidence="1">Uncharacterized protein</fullName>
    </submittedName>
</protein>
<evidence type="ECO:0000313" key="1">
    <source>
        <dbReference type="EMBL" id="QJA69975.1"/>
    </source>
</evidence>
<organism evidence="1">
    <name type="scientific">viral metagenome</name>
    <dbReference type="NCBI Taxonomy" id="1070528"/>
    <lineage>
        <taxon>unclassified sequences</taxon>
        <taxon>metagenomes</taxon>
        <taxon>organismal metagenomes</taxon>
    </lineage>
</organism>
<proteinExistence type="predicted"/>
<dbReference type="AlphaFoldDB" id="A0A6M3JLH6"/>
<sequence>MKVKLTAEEKEIIEPFTEKLTVAQCAFNQASAMIYAAEKGLWEELRKINPDTTKLLHPATGEWEIAVGGGNTITRKEKLK</sequence>
<reference evidence="1" key="1">
    <citation type="submission" date="2020-03" db="EMBL/GenBank/DDBJ databases">
        <title>The deep terrestrial virosphere.</title>
        <authorList>
            <person name="Holmfeldt K."/>
            <person name="Nilsson E."/>
            <person name="Simone D."/>
            <person name="Lopez-Fernandez M."/>
            <person name="Wu X."/>
            <person name="de Brujin I."/>
            <person name="Lundin D."/>
            <person name="Andersson A."/>
            <person name="Bertilsson S."/>
            <person name="Dopson M."/>
        </authorList>
    </citation>
    <scope>NUCLEOTIDE SEQUENCE</scope>
    <source>
        <strain evidence="1">MM415A04095</strain>
    </source>
</reference>
<dbReference type="EMBL" id="MT141753">
    <property type="protein sequence ID" value="QJA69975.1"/>
    <property type="molecule type" value="Genomic_DNA"/>
</dbReference>
<accession>A0A6M3JLH6</accession>
<name>A0A6M3JLH6_9ZZZZ</name>